<comment type="similarity">
    <text evidence="2">Belongs to the acylphosphatase family.</text>
</comment>
<dbReference type="SUPFAM" id="SSF54975">
    <property type="entry name" value="Acylphosphatase/BLUF domain-like"/>
    <property type="match status" value="1"/>
</dbReference>
<dbReference type="Proteomes" id="UP000298138">
    <property type="component" value="Unassembled WGS sequence"/>
</dbReference>
<dbReference type="PROSITE" id="PS51160">
    <property type="entry name" value="ACYLPHOSPHATASE_3"/>
    <property type="match status" value="1"/>
</dbReference>
<gene>
    <name evidence="4" type="ORF">EX30DRAFT_338801</name>
</gene>
<evidence type="ECO:0000313" key="4">
    <source>
        <dbReference type="EMBL" id="TGZ84261.1"/>
    </source>
</evidence>
<dbReference type="InParanoid" id="A0A4S2N4Y2"/>
<dbReference type="OrthoDB" id="7961613at2759"/>
<feature type="active site" evidence="1">
    <location>
        <position position="38"/>
    </location>
</feature>
<dbReference type="InterPro" id="IPR020456">
    <property type="entry name" value="Acylphosphatase"/>
</dbReference>
<accession>A0A4S2N4Y2</accession>
<keyword evidence="1" id="KW-0378">Hydrolase</keyword>
<dbReference type="GO" id="GO:0003998">
    <property type="term" value="F:acylphosphatase activity"/>
    <property type="evidence" value="ECO:0007669"/>
    <property type="project" value="UniProtKB-EC"/>
</dbReference>
<dbReference type="STRING" id="341454.A0A4S2N4Y2"/>
<dbReference type="EC" id="3.6.1.7" evidence="1"/>
<sequence length="107" mass="12006">MVIKRFTYQVRGKVQGVFFRVHTVNAAERYGISGYVQNLPREGTGPGDEQRVAGEAQGEEDALDKFFTEVKRGPEAAVVRALEKNEIPVKEGETVFKKVRWGEQPPV</sequence>
<evidence type="ECO:0000259" key="3">
    <source>
        <dbReference type="PROSITE" id="PS51160"/>
    </source>
</evidence>
<evidence type="ECO:0000256" key="1">
    <source>
        <dbReference type="PROSITE-ProRule" id="PRU00520"/>
    </source>
</evidence>
<protein>
    <recommendedName>
        <fullName evidence="1">acylphosphatase</fullName>
        <ecNumber evidence="1">3.6.1.7</ecNumber>
    </recommendedName>
</protein>
<proteinExistence type="inferred from homology"/>
<dbReference type="Gene3D" id="3.30.70.100">
    <property type="match status" value="1"/>
</dbReference>
<dbReference type="InterPro" id="IPR017968">
    <property type="entry name" value="Acylphosphatase_CS"/>
</dbReference>
<dbReference type="PANTHER" id="PTHR47268">
    <property type="entry name" value="ACYLPHOSPHATASE"/>
    <property type="match status" value="1"/>
</dbReference>
<dbReference type="PANTHER" id="PTHR47268:SF4">
    <property type="entry name" value="ACYLPHOSPHATASE"/>
    <property type="match status" value="1"/>
</dbReference>
<dbReference type="InterPro" id="IPR036046">
    <property type="entry name" value="Acylphosphatase-like_dom_sf"/>
</dbReference>
<reference evidence="4 5" key="1">
    <citation type="submission" date="2019-04" db="EMBL/GenBank/DDBJ databases">
        <title>Comparative genomics and transcriptomics to analyze fruiting body development in filamentous ascomycetes.</title>
        <authorList>
            <consortium name="DOE Joint Genome Institute"/>
            <person name="Lutkenhaus R."/>
            <person name="Traeger S."/>
            <person name="Breuer J."/>
            <person name="Kuo A."/>
            <person name="Lipzen A."/>
            <person name="Pangilinan J."/>
            <person name="Dilworth D."/>
            <person name="Sandor L."/>
            <person name="Poggeler S."/>
            <person name="Barry K."/>
            <person name="Grigoriev I.V."/>
            <person name="Nowrousian M."/>
        </authorList>
    </citation>
    <scope>NUCLEOTIDE SEQUENCE [LARGE SCALE GENOMIC DNA]</scope>
    <source>
        <strain evidence="4 5">CBS 389.68</strain>
    </source>
</reference>
<evidence type="ECO:0000313" key="5">
    <source>
        <dbReference type="Proteomes" id="UP000298138"/>
    </source>
</evidence>
<dbReference type="PROSITE" id="PS00150">
    <property type="entry name" value="ACYLPHOSPHATASE_1"/>
    <property type="match status" value="1"/>
</dbReference>
<organism evidence="4 5">
    <name type="scientific">Ascodesmis nigricans</name>
    <dbReference type="NCBI Taxonomy" id="341454"/>
    <lineage>
        <taxon>Eukaryota</taxon>
        <taxon>Fungi</taxon>
        <taxon>Dikarya</taxon>
        <taxon>Ascomycota</taxon>
        <taxon>Pezizomycotina</taxon>
        <taxon>Pezizomycetes</taxon>
        <taxon>Pezizales</taxon>
        <taxon>Ascodesmidaceae</taxon>
        <taxon>Ascodesmis</taxon>
    </lineage>
</organism>
<dbReference type="EMBL" id="ML220113">
    <property type="protein sequence ID" value="TGZ84261.1"/>
    <property type="molecule type" value="Genomic_DNA"/>
</dbReference>
<feature type="active site" evidence="1">
    <location>
        <position position="20"/>
    </location>
</feature>
<dbReference type="InterPro" id="IPR001792">
    <property type="entry name" value="Acylphosphatase-like_dom"/>
</dbReference>
<name>A0A4S2N4Y2_9PEZI</name>
<feature type="domain" description="Acylphosphatase-like" evidence="3">
    <location>
        <begin position="5"/>
        <end position="100"/>
    </location>
</feature>
<keyword evidence="5" id="KW-1185">Reference proteome</keyword>
<dbReference type="AlphaFoldDB" id="A0A4S2N4Y2"/>
<comment type="catalytic activity">
    <reaction evidence="1">
        <text>an acyl phosphate + H2O = a carboxylate + phosphate + H(+)</text>
        <dbReference type="Rhea" id="RHEA:14965"/>
        <dbReference type="ChEBI" id="CHEBI:15377"/>
        <dbReference type="ChEBI" id="CHEBI:15378"/>
        <dbReference type="ChEBI" id="CHEBI:29067"/>
        <dbReference type="ChEBI" id="CHEBI:43474"/>
        <dbReference type="ChEBI" id="CHEBI:59918"/>
        <dbReference type="EC" id="3.6.1.7"/>
    </reaction>
</comment>
<dbReference type="Pfam" id="PF00708">
    <property type="entry name" value="Acylphosphatase"/>
    <property type="match status" value="1"/>
</dbReference>
<evidence type="ECO:0000256" key="2">
    <source>
        <dbReference type="RuleBase" id="RU004168"/>
    </source>
</evidence>